<reference evidence="7" key="1">
    <citation type="submission" date="2016-01" db="EMBL/GenBank/DDBJ databases">
        <authorList>
            <person name="Peeters C."/>
        </authorList>
    </citation>
    <scope>NUCLEOTIDE SEQUENCE [LARGE SCALE GENOMIC DNA]</scope>
    <source>
        <strain evidence="7">LMG 22940</strain>
    </source>
</reference>
<keyword evidence="1 7" id="KW-0121">Carboxypeptidase</keyword>
<gene>
    <name evidence="7" type="ORF">AWB68_00252</name>
</gene>
<protein>
    <submittedName>
        <fullName evidence="7">Carboxypeptidase</fullName>
    </submittedName>
</protein>
<organism evidence="7 8">
    <name type="scientific">Caballeronia choica</name>
    <dbReference type="NCBI Taxonomy" id="326476"/>
    <lineage>
        <taxon>Bacteria</taxon>
        <taxon>Pseudomonadati</taxon>
        <taxon>Pseudomonadota</taxon>
        <taxon>Betaproteobacteria</taxon>
        <taxon>Burkholderiales</taxon>
        <taxon>Burkholderiaceae</taxon>
        <taxon>Caballeronia</taxon>
    </lineage>
</organism>
<proteinExistence type="predicted"/>
<keyword evidence="5" id="KW-0325">Glycoprotein</keyword>
<name>A0A158F5X0_9BURK</name>
<dbReference type="GO" id="GO:0006508">
    <property type="term" value="P:proteolysis"/>
    <property type="evidence" value="ECO:0007669"/>
    <property type="project" value="UniProtKB-KW"/>
</dbReference>
<evidence type="ECO:0000256" key="2">
    <source>
        <dbReference type="ARBA" id="ARBA00022670"/>
    </source>
</evidence>
<dbReference type="PANTHER" id="PTHR11802:SF3">
    <property type="entry name" value="RETINOID-INDUCIBLE SERINE CARBOXYPEPTIDASE"/>
    <property type="match status" value="1"/>
</dbReference>
<dbReference type="Gene3D" id="3.40.50.1820">
    <property type="entry name" value="alpha/beta hydrolase"/>
    <property type="match status" value="1"/>
</dbReference>
<dbReference type="AlphaFoldDB" id="A0A158F5X0"/>
<dbReference type="SUPFAM" id="SSF53474">
    <property type="entry name" value="alpha/beta-Hydrolases"/>
    <property type="match status" value="1"/>
</dbReference>
<dbReference type="OrthoDB" id="9770107at2"/>
<evidence type="ECO:0000256" key="3">
    <source>
        <dbReference type="ARBA" id="ARBA00022729"/>
    </source>
</evidence>
<comment type="caution">
    <text evidence="7">The sequence shown here is derived from an EMBL/GenBank/DDBJ whole genome shotgun (WGS) entry which is preliminary data.</text>
</comment>
<dbReference type="GO" id="GO:0004185">
    <property type="term" value="F:serine-type carboxypeptidase activity"/>
    <property type="evidence" value="ECO:0007669"/>
    <property type="project" value="InterPro"/>
</dbReference>
<evidence type="ECO:0000256" key="4">
    <source>
        <dbReference type="ARBA" id="ARBA00022801"/>
    </source>
</evidence>
<dbReference type="InterPro" id="IPR001563">
    <property type="entry name" value="Peptidase_S10"/>
</dbReference>
<dbReference type="EMBL" id="FCON02000002">
    <property type="protein sequence ID" value="SAL14420.1"/>
    <property type="molecule type" value="Genomic_DNA"/>
</dbReference>
<evidence type="ECO:0000256" key="5">
    <source>
        <dbReference type="ARBA" id="ARBA00023180"/>
    </source>
</evidence>
<dbReference type="InterPro" id="IPR029058">
    <property type="entry name" value="AB_hydrolase_fold"/>
</dbReference>
<dbReference type="Pfam" id="PF00450">
    <property type="entry name" value="Peptidase_S10"/>
    <property type="match status" value="1"/>
</dbReference>
<sequence>MNTAARNDALPDEPLVDTTPYGYGPDDSITDVTENAAITHHTLKIHGKSISYTARAGHLVTTDTYNARPGAKLFYVAFTVDGAAPSTRPVTFFYNGGPGSSSVFLLLGSFGPRRIKTSMPSFTPPAPYALEDNQDSLLDQSDLVFIDPVGTGYSTAVEPHTNKDFWGVDQDATCIKQFVKRYLTVFNRWNSPKYLFGESYGTPRTCVLTWLLHEDGVDLNGIVLQSSILDYSQAGNPIGILPTFAADAWFHKKVTLDPVPADLPDFMEKVAEFASDPYANALAAFPTVDPTVLKYLSDILGIPGIVLQYWQLNPSMGNGSVFLTSLLLDAGLAIGAYDGRVTGDDTGIAEYVAPDSGGNDPTMAAVGGVYTAMWNVYLNEELKYTSISPFMDLNDLAFDNWDFSHVDPTGAQRGGIGSLYTAGDLAAAMEINPYLRVFSANGYYDAVTPFFQTVINFQYMPVGSPQPLNNLTIKYYPSGHMVYLDNASRTAMKADLASFYGEAETHVANIKAAIQPEQKAITGVARYRRRSSRTPY</sequence>
<evidence type="ECO:0000256" key="6">
    <source>
        <dbReference type="SAM" id="MobiDB-lite"/>
    </source>
</evidence>
<evidence type="ECO:0000313" key="8">
    <source>
        <dbReference type="Proteomes" id="UP000054770"/>
    </source>
</evidence>
<accession>A0A158F5X0</accession>
<keyword evidence="2" id="KW-0645">Protease</keyword>
<keyword evidence="8" id="KW-1185">Reference proteome</keyword>
<keyword evidence="4" id="KW-0378">Hydrolase</keyword>
<dbReference type="RefSeq" id="WP_087642552.1">
    <property type="nucleotide sequence ID" value="NZ_FCON02000002.1"/>
</dbReference>
<evidence type="ECO:0000313" key="7">
    <source>
        <dbReference type="EMBL" id="SAL14420.1"/>
    </source>
</evidence>
<feature type="region of interest" description="Disordered" evidence="6">
    <location>
        <begin position="1"/>
        <end position="23"/>
    </location>
</feature>
<dbReference type="PANTHER" id="PTHR11802">
    <property type="entry name" value="SERINE PROTEASE FAMILY S10 SERINE CARBOXYPEPTIDASE"/>
    <property type="match status" value="1"/>
</dbReference>
<keyword evidence="3" id="KW-0732">Signal</keyword>
<dbReference type="Proteomes" id="UP000054770">
    <property type="component" value="Unassembled WGS sequence"/>
</dbReference>
<evidence type="ECO:0000256" key="1">
    <source>
        <dbReference type="ARBA" id="ARBA00022645"/>
    </source>
</evidence>